<evidence type="ECO:0000256" key="2">
    <source>
        <dbReference type="ARBA" id="ARBA00010112"/>
    </source>
</evidence>
<keyword evidence="6" id="KW-0472">Membrane</keyword>
<evidence type="ECO:0000256" key="5">
    <source>
        <dbReference type="SAM" id="MobiDB-lite"/>
    </source>
</evidence>
<feature type="transmembrane region" description="Helical" evidence="6">
    <location>
        <begin position="80"/>
        <end position="99"/>
    </location>
</feature>
<organism evidence="7 8">
    <name type="scientific">Heterodera schachtii</name>
    <name type="common">Sugarbeet cyst nematode worm</name>
    <name type="synonym">Tylenchus schachtii</name>
    <dbReference type="NCBI Taxonomy" id="97005"/>
    <lineage>
        <taxon>Eukaryota</taxon>
        <taxon>Metazoa</taxon>
        <taxon>Ecdysozoa</taxon>
        <taxon>Nematoda</taxon>
        <taxon>Chromadorea</taxon>
        <taxon>Rhabditida</taxon>
        <taxon>Tylenchina</taxon>
        <taxon>Tylenchomorpha</taxon>
        <taxon>Tylenchoidea</taxon>
        <taxon>Heteroderidae</taxon>
        <taxon>Heteroderinae</taxon>
        <taxon>Heterodera</taxon>
    </lineage>
</organism>
<comment type="similarity">
    <text evidence="2">Belongs to the nematode transthyretin-like family.</text>
</comment>
<protein>
    <recommendedName>
        <fullName evidence="9">Transthyretin-like family protein</fullName>
    </recommendedName>
</protein>
<dbReference type="Proteomes" id="UP001620645">
    <property type="component" value="Unassembled WGS sequence"/>
</dbReference>
<keyword evidence="8" id="KW-1185">Reference proteome</keyword>
<comment type="subcellular location">
    <subcellularLocation>
        <location evidence="1">Secreted</location>
    </subcellularLocation>
</comment>
<evidence type="ECO:0000256" key="4">
    <source>
        <dbReference type="ARBA" id="ARBA00022729"/>
    </source>
</evidence>
<evidence type="ECO:0000256" key="6">
    <source>
        <dbReference type="SAM" id="Phobius"/>
    </source>
</evidence>
<keyword evidence="6" id="KW-1133">Transmembrane helix</keyword>
<name>A0ABD2KDX1_HETSC</name>
<evidence type="ECO:0008006" key="9">
    <source>
        <dbReference type="Google" id="ProtNLM"/>
    </source>
</evidence>
<dbReference type="InterPro" id="IPR001534">
    <property type="entry name" value="Transthyretin-like"/>
</dbReference>
<evidence type="ECO:0000313" key="7">
    <source>
        <dbReference type="EMBL" id="KAL3101132.1"/>
    </source>
</evidence>
<dbReference type="PANTHER" id="PTHR21700">
    <property type="entry name" value="TRANSTHYRETIN-LIKE FAMILY PROTEIN-RELATED"/>
    <property type="match status" value="1"/>
</dbReference>
<feature type="region of interest" description="Disordered" evidence="5">
    <location>
        <begin position="1"/>
        <end position="27"/>
    </location>
</feature>
<feature type="compositionally biased region" description="Gly residues" evidence="5">
    <location>
        <begin position="1"/>
        <end position="11"/>
    </location>
</feature>
<dbReference type="GO" id="GO:0005576">
    <property type="term" value="C:extracellular region"/>
    <property type="evidence" value="ECO:0007669"/>
    <property type="project" value="UniProtKB-SubCell"/>
</dbReference>
<dbReference type="InterPro" id="IPR038479">
    <property type="entry name" value="Transthyretin-like_sf"/>
</dbReference>
<evidence type="ECO:0000256" key="3">
    <source>
        <dbReference type="ARBA" id="ARBA00022525"/>
    </source>
</evidence>
<reference evidence="7 8" key="1">
    <citation type="submission" date="2024-10" db="EMBL/GenBank/DDBJ databases">
        <authorList>
            <person name="Kim D."/>
        </authorList>
    </citation>
    <scope>NUCLEOTIDE SEQUENCE [LARGE SCALE GENOMIC DNA]</scope>
    <source>
        <strain evidence="7">Taebaek</strain>
    </source>
</reference>
<evidence type="ECO:0000256" key="1">
    <source>
        <dbReference type="ARBA" id="ARBA00004613"/>
    </source>
</evidence>
<accession>A0ABD2KDX1</accession>
<comment type="caution">
    <text evidence="7">The sequence shown here is derived from an EMBL/GenBank/DDBJ whole genome shotgun (WGS) entry which is preliminary data.</text>
</comment>
<dbReference type="Gene3D" id="2.60.40.3330">
    <property type="match status" value="1"/>
</dbReference>
<proteinExistence type="inferred from homology"/>
<keyword evidence="4" id="KW-0732">Signal</keyword>
<keyword evidence="6" id="KW-0812">Transmembrane</keyword>
<gene>
    <name evidence="7" type="ORF">niasHS_001592</name>
</gene>
<keyword evidence="3" id="KW-0964">Secreted</keyword>
<dbReference type="AlphaFoldDB" id="A0ABD2KDX1"/>
<evidence type="ECO:0000313" key="8">
    <source>
        <dbReference type="Proteomes" id="UP001620645"/>
    </source>
</evidence>
<sequence>MEDGGGGGGRGGTERNSGTKTAQKAREGEEYQPIIGFGISNPQGGAETVANGKRLLTSFVPLRFFLSVVPMSPLSSLSCFWLLLGFFSLLALPSLALGLRQQSVGAKGRLFCGTQPAQNVLVKLYDKDTGLDPDDQLDSARTDTSGNFKVQGDERETTNIDPELRIYHHCNKGLNPCPRKWIITVPDKYIHSGKAPPKKYFELGNINLEVEVEGESFDCIH</sequence>
<dbReference type="EMBL" id="JBICCN010000027">
    <property type="protein sequence ID" value="KAL3101132.1"/>
    <property type="molecule type" value="Genomic_DNA"/>
</dbReference>
<dbReference type="Pfam" id="PF01060">
    <property type="entry name" value="TTR-52"/>
    <property type="match status" value="1"/>
</dbReference>